<sequence length="485" mass="54360">MEPFCQPNANTFHQIIMCLARDDTTKNFDKRLDETFQECMALAEDREIEIYADTFNVYMSGWLKSTRPTSLRRILAALDVMEKMYQDGNTLTIPNCVTMNTVLAAHVKFSGSDAVDEILNTRKRLQSTYFIKPDTTTFNTLIDAHAKSYRATADISALSLLQIMERHLVKGKKRAKPDCYSYCAVIDCLAKCNASGAGEQSRQILRRMTEIHQTHGGEQPTLSVYNAVFNAIAASSPVNLTSVKTLLVQMEQSVDDHIPKPSIITYNSAFKACLRSCTVHGAEWADKVLQSLEAKSTAESAIKPDSFSYTTVIAAYGRSLFPNKARKAAELVERALRHHKEGCLDGSPHVSIFNAACNACCFVDGDSDEKAHAFSTMVAISALLTNYTQPDETTYGTLLRACCQLLQRVEKQQAVVRQIFRKACNDGLCGDFVVKQIRFAADPETYKQLTGFSIAESIVREDIPHRWRRNAKYTNRWQKSQYLKG</sequence>
<proteinExistence type="predicted"/>
<evidence type="ECO:0000313" key="2">
    <source>
        <dbReference type="EMBL" id="CAE0418014.1"/>
    </source>
</evidence>
<gene>
    <name evidence="2" type="ORF">ACOF00016_LOCUS14901</name>
</gene>
<dbReference type="AlphaFoldDB" id="A0A7S3P7E3"/>
<dbReference type="PANTHER" id="PTHR47942:SF63">
    <property type="entry name" value="PENTATRICOPEPTIDE REPEAT-CONTAINING PROTEIN"/>
    <property type="match status" value="1"/>
</dbReference>
<protein>
    <recommendedName>
        <fullName evidence="3">Pentacotripeptide-repeat region of PRORP domain-containing protein</fullName>
    </recommendedName>
</protein>
<dbReference type="PANTHER" id="PTHR47942">
    <property type="entry name" value="TETRATRICOPEPTIDE REPEAT (TPR)-LIKE SUPERFAMILY PROTEIN-RELATED"/>
    <property type="match status" value="1"/>
</dbReference>
<dbReference type="InterPro" id="IPR011990">
    <property type="entry name" value="TPR-like_helical_dom_sf"/>
</dbReference>
<accession>A0A7S3P7E3</accession>
<keyword evidence="1" id="KW-0677">Repeat</keyword>
<dbReference type="InterPro" id="IPR002885">
    <property type="entry name" value="PPR_rpt"/>
</dbReference>
<reference evidence="2" key="1">
    <citation type="submission" date="2021-01" db="EMBL/GenBank/DDBJ databases">
        <authorList>
            <person name="Corre E."/>
            <person name="Pelletier E."/>
            <person name="Niang G."/>
            <person name="Scheremetjew M."/>
            <person name="Finn R."/>
            <person name="Kale V."/>
            <person name="Holt S."/>
            <person name="Cochrane G."/>
            <person name="Meng A."/>
            <person name="Brown T."/>
            <person name="Cohen L."/>
        </authorList>
    </citation>
    <scope>NUCLEOTIDE SEQUENCE</scope>
    <source>
        <strain evidence="2">CCMP127</strain>
    </source>
</reference>
<dbReference type="EMBL" id="HBIM01019680">
    <property type="protein sequence ID" value="CAE0418014.1"/>
    <property type="molecule type" value="Transcribed_RNA"/>
</dbReference>
<dbReference type="Gene3D" id="1.25.40.10">
    <property type="entry name" value="Tetratricopeptide repeat domain"/>
    <property type="match status" value="3"/>
</dbReference>
<dbReference type="InterPro" id="IPR051222">
    <property type="entry name" value="PPR/CCM1_RNA-binding"/>
</dbReference>
<organism evidence="2">
    <name type="scientific">Amphora coffeiformis</name>
    <dbReference type="NCBI Taxonomy" id="265554"/>
    <lineage>
        <taxon>Eukaryota</taxon>
        <taxon>Sar</taxon>
        <taxon>Stramenopiles</taxon>
        <taxon>Ochrophyta</taxon>
        <taxon>Bacillariophyta</taxon>
        <taxon>Bacillariophyceae</taxon>
        <taxon>Bacillariophycidae</taxon>
        <taxon>Thalassiophysales</taxon>
        <taxon>Catenulaceae</taxon>
        <taxon>Amphora</taxon>
    </lineage>
</organism>
<evidence type="ECO:0000256" key="1">
    <source>
        <dbReference type="ARBA" id="ARBA00022737"/>
    </source>
</evidence>
<name>A0A7S3P7E3_9STRA</name>
<evidence type="ECO:0008006" key="3">
    <source>
        <dbReference type="Google" id="ProtNLM"/>
    </source>
</evidence>
<dbReference type="Pfam" id="PF01535">
    <property type="entry name" value="PPR"/>
    <property type="match status" value="1"/>
</dbReference>